<feature type="transmembrane region" description="Helical" evidence="1">
    <location>
        <begin position="146"/>
        <end position="167"/>
    </location>
</feature>
<protein>
    <submittedName>
        <fullName evidence="2">ZZ-type zinc finger-containing protein 3</fullName>
    </submittedName>
</protein>
<dbReference type="Pfam" id="PF08592">
    <property type="entry name" value="Anthrone_oxy"/>
    <property type="match status" value="1"/>
</dbReference>
<evidence type="ECO:0000256" key="1">
    <source>
        <dbReference type="SAM" id="Phobius"/>
    </source>
</evidence>
<keyword evidence="1" id="KW-1133">Transmembrane helix</keyword>
<evidence type="ECO:0000313" key="3">
    <source>
        <dbReference type="Proteomes" id="UP000623467"/>
    </source>
</evidence>
<keyword evidence="1" id="KW-0472">Membrane</keyword>
<reference evidence="2" key="1">
    <citation type="submission" date="2020-05" db="EMBL/GenBank/DDBJ databases">
        <title>Mycena genomes resolve the evolution of fungal bioluminescence.</title>
        <authorList>
            <person name="Tsai I.J."/>
        </authorList>
    </citation>
    <scope>NUCLEOTIDE SEQUENCE</scope>
    <source>
        <strain evidence="2">160909Yilan</strain>
    </source>
</reference>
<evidence type="ECO:0000313" key="2">
    <source>
        <dbReference type="EMBL" id="KAF7355584.1"/>
    </source>
</evidence>
<dbReference type="AlphaFoldDB" id="A0A8H7CYS8"/>
<dbReference type="EMBL" id="JACAZH010000011">
    <property type="protein sequence ID" value="KAF7355584.1"/>
    <property type="molecule type" value="Genomic_DNA"/>
</dbReference>
<organism evidence="2 3">
    <name type="scientific">Mycena sanguinolenta</name>
    <dbReference type="NCBI Taxonomy" id="230812"/>
    <lineage>
        <taxon>Eukaryota</taxon>
        <taxon>Fungi</taxon>
        <taxon>Dikarya</taxon>
        <taxon>Basidiomycota</taxon>
        <taxon>Agaricomycotina</taxon>
        <taxon>Agaricomycetes</taxon>
        <taxon>Agaricomycetidae</taxon>
        <taxon>Agaricales</taxon>
        <taxon>Marasmiineae</taxon>
        <taxon>Mycenaceae</taxon>
        <taxon>Mycena</taxon>
    </lineage>
</organism>
<gene>
    <name evidence="2" type="ORF">MSAN_01475600</name>
</gene>
<dbReference type="InterPro" id="IPR013901">
    <property type="entry name" value="Anthrone_oxy"/>
</dbReference>
<proteinExistence type="predicted"/>
<feature type="transmembrane region" description="Helical" evidence="1">
    <location>
        <begin position="85"/>
        <end position="102"/>
    </location>
</feature>
<keyword evidence="3" id="KW-1185">Reference proteome</keyword>
<dbReference type="Proteomes" id="UP000623467">
    <property type="component" value="Unassembled WGS sequence"/>
</dbReference>
<dbReference type="OrthoDB" id="5954308at2759"/>
<accession>A0A8H7CYS8</accession>
<comment type="caution">
    <text evidence="2">The sequence shown here is derived from an EMBL/GenBank/DDBJ whole genome shotgun (WGS) entry which is preliminary data.</text>
</comment>
<sequence>MPAIALITSLVSSSYFTFSNIGAAYAGPMALTERGRTTLSVVDRLALWDRYYNVAKFHMGGSTVVAGASLCWAASLTPAGTLRNILVAGGIAGFAVAIYTVLRIRPINNNLMATLRDSHAKPMDAEQEEHVLNQLDKWRAMHRVRIALGIVSWLAATTGILANGPFISF</sequence>
<name>A0A8H7CYS8_9AGAR</name>
<keyword evidence="1" id="KW-0812">Transmembrane</keyword>